<dbReference type="AlphaFoldDB" id="A0A2M8EI32"/>
<dbReference type="InterPro" id="IPR027417">
    <property type="entry name" value="P-loop_NTPase"/>
</dbReference>
<dbReference type="InterPro" id="IPR037257">
    <property type="entry name" value="T2SS_E_N_sf"/>
</dbReference>
<dbReference type="GO" id="GO:0005524">
    <property type="term" value="F:ATP binding"/>
    <property type="evidence" value="ECO:0007669"/>
    <property type="project" value="UniProtKB-KW"/>
</dbReference>
<accession>A0A2M8EI32</accession>
<dbReference type="PROSITE" id="PS00662">
    <property type="entry name" value="T2SP_E"/>
    <property type="match status" value="1"/>
</dbReference>
<dbReference type="InterPro" id="IPR007831">
    <property type="entry name" value="T2SS_GspE_N"/>
</dbReference>
<protein>
    <recommendedName>
        <fullName evidence="4">Bacterial type II secretion system protein E domain-containing protein</fullName>
    </recommendedName>
</protein>
<dbReference type="Gene3D" id="3.30.450.90">
    <property type="match status" value="1"/>
</dbReference>
<sequence length="562" mass="63179">MEDKILSPILLKNKLVSEKQLSELAKEAQSRKTTLYRLILEKNLTSDEKLGALVAKHFGTPFVQLRKITISKEILNIIPEMTARSRMAIAFSRGKEGLKVALANPENLETIEFIRKKTGDEVIPHYATPKDIEGVFRRYQKDIQKEFAKLIEESAFLTKGQPAEVPIIKIVDLMLSYGDQNRASDVHIEPKEEESLIRYRIDGILHDVATLPKEIHPEIITRIKVMANLRTDEHQAAQDGKLIFRTGVGLPKEQQTKLDVRVSVMPTTHGEKVVLRLLSARVRQLSFEDMGFEEGDLKKIRWAYDKPYGMILATGPTGSGKTTTMYAVLKVLNKRDVNITTIEDPVEYDMEEVNQIQVNPKTNLTFAQGLRSIVRQDPDIILVGEIRDPETANIAVNAAMTGHLLLSTMHANDAATSIIRLLDMGVEPFLVASTVNVIIAQRLVRMLCQNCRKKEQVPAANIKEHLPKDAVERYLGKGEKVTIWTAQGCPLCQQTGYADRIGIHEVLLVDDDIRQAIIERKDAEAVQRMAVEKGMTTMLENGLKKVVKGTTTIEEILRATKE</sequence>
<dbReference type="GO" id="GO:0005886">
    <property type="term" value="C:plasma membrane"/>
    <property type="evidence" value="ECO:0007669"/>
    <property type="project" value="TreeGrafter"/>
</dbReference>
<dbReference type="SUPFAM" id="SSF160246">
    <property type="entry name" value="EspE N-terminal domain-like"/>
    <property type="match status" value="1"/>
</dbReference>
<evidence type="ECO:0000259" key="4">
    <source>
        <dbReference type="PROSITE" id="PS00662"/>
    </source>
</evidence>
<dbReference type="Pfam" id="PF05157">
    <property type="entry name" value="MshEN"/>
    <property type="match status" value="1"/>
</dbReference>
<name>A0A2M8EI32_UNCKA</name>
<dbReference type="SUPFAM" id="SSF52540">
    <property type="entry name" value="P-loop containing nucleoside triphosphate hydrolases"/>
    <property type="match status" value="1"/>
</dbReference>
<dbReference type="PANTHER" id="PTHR30258">
    <property type="entry name" value="TYPE II SECRETION SYSTEM PROTEIN GSPE-RELATED"/>
    <property type="match status" value="1"/>
</dbReference>
<dbReference type="Gene3D" id="3.30.300.160">
    <property type="entry name" value="Type II secretion system, protein E, N-terminal domain"/>
    <property type="match status" value="1"/>
</dbReference>
<reference evidence="6" key="1">
    <citation type="submission" date="2017-09" db="EMBL/GenBank/DDBJ databases">
        <title>Depth-based differentiation of microbial function through sediment-hosted aquifers and enrichment of novel symbionts in the deep terrestrial subsurface.</title>
        <authorList>
            <person name="Probst A.J."/>
            <person name="Ladd B."/>
            <person name="Jarett J.K."/>
            <person name="Geller-Mcgrath D.E."/>
            <person name="Sieber C.M.K."/>
            <person name="Emerson J.B."/>
            <person name="Anantharaman K."/>
            <person name="Thomas B.C."/>
            <person name="Malmstrom R."/>
            <person name="Stieglmeier M."/>
            <person name="Klingl A."/>
            <person name="Woyke T."/>
            <person name="Ryan C.M."/>
            <person name="Banfield J.F."/>
        </authorList>
    </citation>
    <scope>NUCLEOTIDE SEQUENCE [LARGE SCALE GENOMIC DNA]</scope>
</reference>
<evidence type="ECO:0000313" key="5">
    <source>
        <dbReference type="EMBL" id="PJC22083.1"/>
    </source>
</evidence>
<proteinExistence type="inferred from homology"/>
<dbReference type="CDD" id="cd01129">
    <property type="entry name" value="PulE-GspE-like"/>
    <property type="match status" value="1"/>
</dbReference>
<keyword evidence="2" id="KW-0547">Nucleotide-binding</keyword>
<keyword evidence="3" id="KW-0067">ATP-binding</keyword>
<dbReference type="PANTHER" id="PTHR30258:SF3">
    <property type="entry name" value="SLL1921 PROTEIN"/>
    <property type="match status" value="1"/>
</dbReference>
<comment type="similarity">
    <text evidence="1">Belongs to the GSP E family.</text>
</comment>
<comment type="caution">
    <text evidence="5">The sequence shown here is derived from an EMBL/GenBank/DDBJ whole genome shotgun (WGS) entry which is preliminary data.</text>
</comment>
<dbReference type="InterPro" id="IPR001482">
    <property type="entry name" value="T2SS/T4SS_dom"/>
</dbReference>
<feature type="domain" description="Bacterial type II secretion system protein E" evidence="4">
    <location>
        <begin position="374"/>
        <end position="388"/>
    </location>
</feature>
<dbReference type="Gene3D" id="3.40.50.300">
    <property type="entry name" value="P-loop containing nucleotide triphosphate hydrolases"/>
    <property type="match status" value="1"/>
</dbReference>
<dbReference type="Proteomes" id="UP000228781">
    <property type="component" value="Unassembled WGS sequence"/>
</dbReference>
<gene>
    <name evidence="5" type="ORF">CO059_02895</name>
</gene>
<evidence type="ECO:0000256" key="3">
    <source>
        <dbReference type="ARBA" id="ARBA00022840"/>
    </source>
</evidence>
<evidence type="ECO:0000256" key="2">
    <source>
        <dbReference type="ARBA" id="ARBA00022741"/>
    </source>
</evidence>
<organism evidence="5 6">
    <name type="scientific">candidate division WWE3 bacterium CG_4_9_14_0_2_um_filter_48_10</name>
    <dbReference type="NCBI Taxonomy" id="1975078"/>
    <lineage>
        <taxon>Bacteria</taxon>
        <taxon>Katanobacteria</taxon>
    </lineage>
</organism>
<dbReference type="Pfam" id="PF00437">
    <property type="entry name" value="T2SSE"/>
    <property type="match status" value="1"/>
</dbReference>
<evidence type="ECO:0000313" key="6">
    <source>
        <dbReference type="Proteomes" id="UP000228781"/>
    </source>
</evidence>
<evidence type="ECO:0000256" key="1">
    <source>
        <dbReference type="ARBA" id="ARBA00006611"/>
    </source>
</evidence>
<dbReference type="EMBL" id="PFSK01000043">
    <property type="protein sequence ID" value="PJC22083.1"/>
    <property type="molecule type" value="Genomic_DNA"/>
</dbReference>
<dbReference type="GO" id="GO:0016887">
    <property type="term" value="F:ATP hydrolysis activity"/>
    <property type="evidence" value="ECO:0007669"/>
    <property type="project" value="TreeGrafter"/>
</dbReference>
<dbReference type="FunFam" id="3.40.50.300:FF:000398">
    <property type="entry name" value="Type IV pilus assembly ATPase PilB"/>
    <property type="match status" value="1"/>
</dbReference>